<dbReference type="SUPFAM" id="SSF55846">
    <property type="entry name" value="N-acetylmuramoyl-L-alanine amidase-like"/>
    <property type="match status" value="1"/>
</dbReference>
<dbReference type="InterPro" id="IPR036505">
    <property type="entry name" value="Amidase/PGRP_sf"/>
</dbReference>
<keyword evidence="3" id="KW-0378">Hydrolase</keyword>
<feature type="signal peptide" evidence="5">
    <location>
        <begin position="1"/>
        <end position="26"/>
    </location>
</feature>
<sequence>MFRPVSIGIILAVLMSLASCKSKGHAAVSKPLVASFAPAVVLEEKVVEVKPDTNQLTPQERKVIFLQKTGVHPEWRQAEAIHYDVRKPNFVIIHHTAQDSVAQTIKTFQVPRTKVSSHYVIGRNGEIIQMLNDYVRSWHAGVAKWGSIVDMNSCSIGIELDNNGREPFPDAQINSLMTVLDTLKSRYLIPDNNFIGHADIAPSRKNDPSVFFPWKKLAERGFGIWYDEGQLISPPDNFNASDALKIIGYDTSNLKAAIVAFKRKFIVRDTTPELTVYDKSVLYNIYKKYQ</sequence>
<dbReference type="RefSeq" id="WP_108635445.1">
    <property type="nucleotide sequence ID" value="NZ_QCXX01000005.1"/>
</dbReference>
<organism evidence="7 8">
    <name type="scientific">Sphingobacterium athyrii</name>
    <dbReference type="NCBI Taxonomy" id="2152717"/>
    <lineage>
        <taxon>Bacteria</taxon>
        <taxon>Pseudomonadati</taxon>
        <taxon>Bacteroidota</taxon>
        <taxon>Sphingobacteriia</taxon>
        <taxon>Sphingobacteriales</taxon>
        <taxon>Sphingobacteriaceae</taxon>
        <taxon>Sphingobacterium</taxon>
    </lineage>
</organism>
<dbReference type="GO" id="GO:0019867">
    <property type="term" value="C:outer membrane"/>
    <property type="evidence" value="ECO:0007669"/>
    <property type="project" value="TreeGrafter"/>
</dbReference>
<keyword evidence="4" id="KW-0961">Cell wall biogenesis/degradation</keyword>
<accession>A0A363NQP1</accession>
<comment type="caution">
    <text evidence="7">The sequence shown here is derived from an EMBL/GenBank/DDBJ whole genome shotgun (WGS) entry which is preliminary data.</text>
</comment>
<evidence type="ECO:0000256" key="3">
    <source>
        <dbReference type="ARBA" id="ARBA00022801"/>
    </source>
</evidence>
<keyword evidence="8" id="KW-1185">Reference proteome</keyword>
<reference evidence="7 8" key="1">
    <citation type="submission" date="2018-04" db="EMBL/GenBank/DDBJ databases">
        <title>Sphingobacterium sp. M46 Genome.</title>
        <authorList>
            <person name="Cheng J."/>
            <person name="Li Y."/>
        </authorList>
    </citation>
    <scope>NUCLEOTIDE SEQUENCE [LARGE SCALE GENOMIC DNA]</scope>
    <source>
        <strain evidence="7 8">M46</strain>
    </source>
</reference>
<name>A0A363NQP1_9SPHI</name>
<gene>
    <name evidence="7" type="ORF">DCO56_19620</name>
</gene>
<evidence type="ECO:0000256" key="1">
    <source>
        <dbReference type="ARBA" id="ARBA00001561"/>
    </source>
</evidence>
<dbReference type="GO" id="GO:0009253">
    <property type="term" value="P:peptidoglycan catabolic process"/>
    <property type="evidence" value="ECO:0007669"/>
    <property type="project" value="InterPro"/>
</dbReference>
<evidence type="ECO:0000256" key="2">
    <source>
        <dbReference type="ARBA" id="ARBA00011901"/>
    </source>
</evidence>
<dbReference type="InterPro" id="IPR002502">
    <property type="entry name" value="Amidase_domain"/>
</dbReference>
<dbReference type="OrthoDB" id="9794842at2"/>
<protein>
    <recommendedName>
        <fullName evidence="2">N-acetylmuramoyl-L-alanine amidase</fullName>
        <ecNumber evidence="2">3.5.1.28</ecNumber>
    </recommendedName>
</protein>
<comment type="catalytic activity">
    <reaction evidence="1">
        <text>Hydrolyzes the link between N-acetylmuramoyl residues and L-amino acid residues in certain cell-wall glycopeptides.</text>
        <dbReference type="EC" id="3.5.1.28"/>
    </reaction>
</comment>
<proteinExistence type="predicted"/>
<dbReference type="PANTHER" id="PTHR30417:SF1">
    <property type="entry name" value="N-ACETYLMURAMOYL-L-ALANINE AMIDASE AMID"/>
    <property type="match status" value="1"/>
</dbReference>
<dbReference type="GO" id="GO:0009254">
    <property type="term" value="P:peptidoglycan turnover"/>
    <property type="evidence" value="ECO:0007669"/>
    <property type="project" value="TreeGrafter"/>
</dbReference>
<dbReference type="CDD" id="cd06583">
    <property type="entry name" value="PGRP"/>
    <property type="match status" value="1"/>
</dbReference>
<dbReference type="GO" id="GO:0008745">
    <property type="term" value="F:N-acetylmuramoyl-L-alanine amidase activity"/>
    <property type="evidence" value="ECO:0007669"/>
    <property type="project" value="UniProtKB-EC"/>
</dbReference>
<dbReference type="InterPro" id="IPR051206">
    <property type="entry name" value="NAMLAA_amidase_2"/>
</dbReference>
<dbReference type="GO" id="GO:0071555">
    <property type="term" value="P:cell wall organization"/>
    <property type="evidence" value="ECO:0007669"/>
    <property type="project" value="UniProtKB-KW"/>
</dbReference>
<evidence type="ECO:0000256" key="5">
    <source>
        <dbReference type="SAM" id="SignalP"/>
    </source>
</evidence>
<evidence type="ECO:0000313" key="7">
    <source>
        <dbReference type="EMBL" id="PUV23125.1"/>
    </source>
</evidence>
<dbReference type="EMBL" id="QCXX01000005">
    <property type="protein sequence ID" value="PUV23125.1"/>
    <property type="molecule type" value="Genomic_DNA"/>
</dbReference>
<dbReference type="AlphaFoldDB" id="A0A363NQP1"/>
<dbReference type="Pfam" id="PF01510">
    <property type="entry name" value="Amidase_2"/>
    <property type="match status" value="1"/>
</dbReference>
<evidence type="ECO:0000313" key="8">
    <source>
        <dbReference type="Proteomes" id="UP000250831"/>
    </source>
</evidence>
<dbReference type="EC" id="3.5.1.28" evidence="2"/>
<evidence type="ECO:0000259" key="6">
    <source>
        <dbReference type="SMART" id="SM00644"/>
    </source>
</evidence>
<feature type="domain" description="N-acetylmuramoyl-L-alanine amidase" evidence="6">
    <location>
        <begin position="78"/>
        <end position="209"/>
    </location>
</feature>
<dbReference type="PANTHER" id="PTHR30417">
    <property type="entry name" value="N-ACETYLMURAMOYL-L-ALANINE AMIDASE AMID"/>
    <property type="match status" value="1"/>
</dbReference>
<dbReference type="Proteomes" id="UP000250831">
    <property type="component" value="Unassembled WGS sequence"/>
</dbReference>
<evidence type="ECO:0000256" key="4">
    <source>
        <dbReference type="ARBA" id="ARBA00023316"/>
    </source>
</evidence>
<dbReference type="SMART" id="SM00644">
    <property type="entry name" value="Ami_2"/>
    <property type="match status" value="1"/>
</dbReference>
<feature type="chain" id="PRO_5016710245" description="N-acetylmuramoyl-L-alanine amidase" evidence="5">
    <location>
        <begin position="27"/>
        <end position="290"/>
    </location>
</feature>
<dbReference type="PROSITE" id="PS51257">
    <property type="entry name" value="PROKAR_LIPOPROTEIN"/>
    <property type="match status" value="1"/>
</dbReference>
<dbReference type="Gene3D" id="3.40.80.10">
    <property type="entry name" value="Peptidoglycan recognition protein-like"/>
    <property type="match status" value="1"/>
</dbReference>
<keyword evidence="5" id="KW-0732">Signal</keyword>